<dbReference type="Pfam" id="PF00144">
    <property type="entry name" value="Beta-lactamase"/>
    <property type="match status" value="1"/>
</dbReference>
<sequence>MKLFLLFVSTILFVNINASEITDQRPPGVTGETWQFGPLNRWAYTHISEILPTKNIANNSSFTLPITGIKEAKKDLQINFSDQKVLLSELMKSQFIDGILVIKNGTAIVELYDGTLKPSRTHLMWSVSKTITGLTAASVEADGLINLGKTVSDYVPALSNSGWGNNTLREILDMRDSSSWVEDYDSPESTVRRQDCADGLLTGPMCIDTEVIGNYKFLPAVGKDNSRRGKFIYKSGTTDVMAWVLEAATGKRYADIVSERLWKPIGAENNAGITVDVSGFTLASGGMFASLRDTAKIGQLILNKGKVGETQVIPENWINDMFNQPGDNSLMRLGNESINPYYRSFIWGIGDGEGTLLASGVHGQFIYISPKTGVVITIFSTWPNADGGAPGVGLDSAMEIIEAIKNSI</sequence>
<dbReference type="InterPro" id="IPR012338">
    <property type="entry name" value="Beta-lactam/transpept-like"/>
</dbReference>
<name>A0A381T9T8_9ZZZZ</name>
<dbReference type="SUPFAM" id="SSF56601">
    <property type="entry name" value="beta-lactamase/transpeptidase-like"/>
    <property type="match status" value="1"/>
</dbReference>
<protein>
    <recommendedName>
        <fullName evidence="1">Beta-lactamase-related domain-containing protein</fullName>
    </recommendedName>
</protein>
<evidence type="ECO:0000259" key="1">
    <source>
        <dbReference type="Pfam" id="PF00144"/>
    </source>
</evidence>
<evidence type="ECO:0000313" key="2">
    <source>
        <dbReference type="EMBL" id="SVA11427.1"/>
    </source>
</evidence>
<dbReference type="AlphaFoldDB" id="A0A381T9T8"/>
<gene>
    <name evidence="2" type="ORF">METZ01_LOCUS64281</name>
</gene>
<dbReference type="Gene3D" id="3.40.710.10">
    <property type="entry name" value="DD-peptidase/beta-lactamase superfamily"/>
    <property type="match status" value="1"/>
</dbReference>
<dbReference type="PANTHER" id="PTHR43283:SF7">
    <property type="entry name" value="BETA-LACTAMASE-RELATED DOMAIN-CONTAINING PROTEIN"/>
    <property type="match status" value="1"/>
</dbReference>
<organism evidence="2">
    <name type="scientific">marine metagenome</name>
    <dbReference type="NCBI Taxonomy" id="408172"/>
    <lineage>
        <taxon>unclassified sequences</taxon>
        <taxon>metagenomes</taxon>
        <taxon>ecological metagenomes</taxon>
    </lineage>
</organism>
<dbReference type="EMBL" id="UINC01004055">
    <property type="protein sequence ID" value="SVA11427.1"/>
    <property type="molecule type" value="Genomic_DNA"/>
</dbReference>
<accession>A0A381T9T8</accession>
<proteinExistence type="predicted"/>
<dbReference type="InterPro" id="IPR001466">
    <property type="entry name" value="Beta-lactam-related"/>
</dbReference>
<reference evidence="2" key="1">
    <citation type="submission" date="2018-05" db="EMBL/GenBank/DDBJ databases">
        <authorList>
            <person name="Lanie J.A."/>
            <person name="Ng W.-L."/>
            <person name="Kazmierczak K.M."/>
            <person name="Andrzejewski T.M."/>
            <person name="Davidsen T.M."/>
            <person name="Wayne K.J."/>
            <person name="Tettelin H."/>
            <person name="Glass J.I."/>
            <person name="Rusch D."/>
            <person name="Podicherti R."/>
            <person name="Tsui H.-C.T."/>
            <person name="Winkler M.E."/>
        </authorList>
    </citation>
    <scope>NUCLEOTIDE SEQUENCE</scope>
</reference>
<feature type="domain" description="Beta-lactamase-related" evidence="1">
    <location>
        <begin position="91"/>
        <end position="384"/>
    </location>
</feature>
<dbReference type="PANTHER" id="PTHR43283">
    <property type="entry name" value="BETA-LACTAMASE-RELATED"/>
    <property type="match status" value="1"/>
</dbReference>
<dbReference type="InterPro" id="IPR050789">
    <property type="entry name" value="Diverse_Enzym_Activities"/>
</dbReference>